<dbReference type="EMBL" id="CP046916">
    <property type="protein sequence ID" value="QGZ66699.1"/>
    <property type="molecule type" value="Genomic_DNA"/>
</dbReference>
<dbReference type="OrthoDB" id="9793905at2"/>
<evidence type="ECO:0000256" key="2">
    <source>
        <dbReference type="PIRNR" id="PIRNR036893"/>
    </source>
</evidence>
<keyword evidence="5" id="KW-1185">Reference proteome</keyword>
<keyword evidence="2" id="KW-0998">Cell outer membrane</keyword>
<dbReference type="PANTHER" id="PTHR10612:SF34">
    <property type="entry name" value="APOLIPOPROTEIN D"/>
    <property type="match status" value="1"/>
</dbReference>
<dbReference type="GO" id="GO:0008289">
    <property type="term" value="F:lipid binding"/>
    <property type="evidence" value="ECO:0007669"/>
    <property type="project" value="UniProtKB-UniRule"/>
</dbReference>
<dbReference type="PRINTS" id="PR01171">
    <property type="entry name" value="BCTLIPOCALIN"/>
</dbReference>
<evidence type="ECO:0000259" key="3">
    <source>
        <dbReference type="Pfam" id="PF08212"/>
    </source>
</evidence>
<dbReference type="SUPFAM" id="SSF50814">
    <property type="entry name" value="Lipocalins"/>
    <property type="match status" value="1"/>
</dbReference>
<sequence length="201" mass="22425">MKDEDRIHPAWLALGALAVGAVLVKKSGAFAGGPRGNRRVPEPLKPVDLDRYAGRWFEFARYDNRFERGCEGVMAQYAKRGDGLIDVLNLCREGSASGPIRAARGRAKVVAGSGNAKLKVSFFGPFYVGHYWVLDHADDYRWSIVGEPSGRFLWILTRDAEPDARTAKELVGRARELGYDTSLLRFTAQRHEHEAHERLAS</sequence>
<dbReference type="PIRSF" id="PIRSF036893">
    <property type="entry name" value="Lipocalin_ApoD"/>
    <property type="match status" value="1"/>
</dbReference>
<dbReference type="PANTHER" id="PTHR10612">
    <property type="entry name" value="APOLIPOPROTEIN D"/>
    <property type="match status" value="1"/>
</dbReference>
<dbReference type="CDD" id="cd19438">
    <property type="entry name" value="lipocalin_Blc-like"/>
    <property type="match status" value="1"/>
</dbReference>
<keyword evidence="2" id="KW-0449">Lipoprotein</keyword>
<keyword evidence="2" id="KW-0472">Membrane</keyword>
<dbReference type="InterPro" id="IPR012674">
    <property type="entry name" value="Calycin"/>
</dbReference>
<evidence type="ECO:0000256" key="1">
    <source>
        <dbReference type="ARBA" id="ARBA00006889"/>
    </source>
</evidence>
<comment type="function">
    <text evidence="2">Involved in the storage or transport of lipids necessary for membrane maintenance under stressful conditions. Displays a binding preference for lysophospholipids.</text>
</comment>
<organism evidence="4 5">
    <name type="scientific">Paraburkholderia acidisoli</name>
    <dbReference type="NCBI Taxonomy" id="2571748"/>
    <lineage>
        <taxon>Bacteria</taxon>
        <taxon>Pseudomonadati</taxon>
        <taxon>Pseudomonadota</taxon>
        <taxon>Betaproteobacteria</taxon>
        <taxon>Burkholderiales</taxon>
        <taxon>Burkholderiaceae</taxon>
        <taxon>Paraburkholderia</taxon>
    </lineage>
</organism>
<dbReference type="GO" id="GO:0009279">
    <property type="term" value="C:cell outer membrane"/>
    <property type="evidence" value="ECO:0007669"/>
    <property type="project" value="UniProtKB-SubCell"/>
</dbReference>
<comment type="subunit">
    <text evidence="2">Homodimer.</text>
</comment>
<dbReference type="Proteomes" id="UP000433577">
    <property type="component" value="Chromosome 4"/>
</dbReference>
<dbReference type="InterPro" id="IPR047202">
    <property type="entry name" value="Lipocalin_Blc-like_dom"/>
</dbReference>
<dbReference type="InterPro" id="IPR022271">
    <property type="entry name" value="Lipocalin_ApoD"/>
</dbReference>
<gene>
    <name evidence="4" type="ORF">FAZ98_33675</name>
</gene>
<reference evidence="4 5" key="1">
    <citation type="submission" date="2019-12" db="EMBL/GenBank/DDBJ databases">
        <title>Paraburkholderia acidiphila 7Q-K02 sp. nov and Paraburkholderia acidisoli DHF22 sp. nov., two strains isolated from forest soil.</title>
        <authorList>
            <person name="Gao Z."/>
            <person name="Qiu L."/>
        </authorList>
    </citation>
    <scope>NUCLEOTIDE SEQUENCE [LARGE SCALE GENOMIC DNA]</scope>
    <source>
        <strain evidence="4 5">DHF22</strain>
    </source>
</reference>
<keyword evidence="2" id="KW-0446">Lipid-binding</keyword>
<dbReference type="KEGG" id="pacs:FAZ98_33675"/>
<dbReference type="InterPro" id="IPR000566">
    <property type="entry name" value="Lipocln_cytosolic_FA-bd_dom"/>
</dbReference>
<accession>A0A7Z2JKW6</accession>
<proteinExistence type="inferred from homology"/>
<dbReference type="InterPro" id="IPR002446">
    <property type="entry name" value="Lipocalin_bac"/>
</dbReference>
<comment type="subcellular location">
    <subcellularLocation>
        <location evidence="2">Cell outer membrane</location>
    </subcellularLocation>
</comment>
<feature type="domain" description="Lipocalin/cytosolic fatty-acid binding" evidence="3">
    <location>
        <begin position="47"/>
        <end position="189"/>
    </location>
</feature>
<protein>
    <recommendedName>
        <fullName evidence="2">Outer membrane lipoprotein Blc</fullName>
    </recommendedName>
</protein>
<dbReference type="RefSeq" id="WP_158958287.1">
    <property type="nucleotide sequence ID" value="NZ_CP046916.1"/>
</dbReference>
<name>A0A7Z2JKW6_9BURK</name>
<dbReference type="AlphaFoldDB" id="A0A7Z2JKW6"/>
<evidence type="ECO:0000313" key="5">
    <source>
        <dbReference type="Proteomes" id="UP000433577"/>
    </source>
</evidence>
<evidence type="ECO:0000313" key="4">
    <source>
        <dbReference type="EMBL" id="QGZ66699.1"/>
    </source>
</evidence>
<dbReference type="GO" id="GO:0006950">
    <property type="term" value="P:response to stress"/>
    <property type="evidence" value="ECO:0007669"/>
    <property type="project" value="UniProtKB-ARBA"/>
</dbReference>
<dbReference type="Pfam" id="PF08212">
    <property type="entry name" value="Lipocalin_2"/>
    <property type="match status" value="1"/>
</dbReference>
<dbReference type="Gene3D" id="2.40.128.20">
    <property type="match status" value="1"/>
</dbReference>
<comment type="similarity">
    <text evidence="1 2">Belongs to the calycin superfamily. Lipocalin family.</text>
</comment>